<dbReference type="EMBL" id="JAJATZ010000005">
    <property type="protein sequence ID" value="MCB5199880.1"/>
    <property type="molecule type" value="Genomic_DNA"/>
</dbReference>
<comment type="caution">
    <text evidence="3">The sequence shown here is derived from an EMBL/GenBank/DDBJ whole genome shotgun (WGS) entry which is preliminary data.</text>
</comment>
<proteinExistence type="predicted"/>
<keyword evidence="4" id="KW-1185">Reference proteome</keyword>
<protein>
    <recommendedName>
        <fullName evidence="2">Thiol:disulfide interchange protein DsbD N-terminal domain-containing protein</fullName>
    </recommendedName>
</protein>
<evidence type="ECO:0000259" key="2">
    <source>
        <dbReference type="Pfam" id="PF11412"/>
    </source>
</evidence>
<dbReference type="RefSeq" id="WP_226748533.1">
    <property type="nucleotide sequence ID" value="NZ_JAJATZ010000005.1"/>
</dbReference>
<feature type="signal peptide" evidence="1">
    <location>
        <begin position="1"/>
        <end position="20"/>
    </location>
</feature>
<evidence type="ECO:0000256" key="1">
    <source>
        <dbReference type="SAM" id="SignalP"/>
    </source>
</evidence>
<organism evidence="3 4">
    <name type="scientific">Loktanella gaetbuli</name>
    <dbReference type="NCBI Taxonomy" id="2881335"/>
    <lineage>
        <taxon>Bacteria</taxon>
        <taxon>Pseudomonadati</taxon>
        <taxon>Pseudomonadota</taxon>
        <taxon>Alphaproteobacteria</taxon>
        <taxon>Rhodobacterales</taxon>
        <taxon>Roseobacteraceae</taxon>
        <taxon>Loktanella</taxon>
    </lineage>
</organism>
<feature type="chain" id="PRO_5046268990" description="Thiol:disulfide interchange protein DsbD N-terminal domain-containing protein" evidence="1">
    <location>
        <begin position="21"/>
        <end position="251"/>
    </location>
</feature>
<dbReference type="Pfam" id="PF11412">
    <property type="entry name" value="DsbD_N"/>
    <property type="match status" value="1"/>
</dbReference>
<gene>
    <name evidence="3" type="ORF">LGQ03_11590</name>
</gene>
<evidence type="ECO:0000313" key="4">
    <source>
        <dbReference type="Proteomes" id="UP001138961"/>
    </source>
</evidence>
<reference evidence="3" key="1">
    <citation type="submission" date="2021-10" db="EMBL/GenBank/DDBJ databases">
        <title>Loktanella gaetbuli sp. nov., isolated from a tidal flat.</title>
        <authorList>
            <person name="Park S."/>
            <person name="Yoon J.-H."/>
        </authorList>
    </citation>
    <scope>NUCLEOTIDE SEQUENCE</scope>
    <source>
        <strain evidence="3">TSTF-M6</strain>
    </source>
</reference>
<dbReference type="InterPro" id="IPR028250">
    <property type="entry name" value="DsbDN"/>
</dbReference>
<keyword evidence="1" id="KW-0732">Signal</keyword>
<sequence>MKTLSALALSVCLSALSAQAQPVDVELSVLPGHATAQGTRMTALRVTLPAGWKTYWRAPGDAGIPPLLSLQDTPDAQLHWPTPIVFHQNGMRSVGYSENLVLPIEVPAGTDHLTGSLDIGVCLDICVPISLRFDAPLGPAGAPTPAIIAALLDQPQPGGHATCRLTQADDGLILTATLHLPPTGTQEAVVIETADPQVWVSEPQVMRAGDSLTATARLVRDGQAFALDRSKLRFTVLGSDRAVDVTGCTAG</sequence>
<name>A0ABS8BVY9_9RHOB</name>
<dbReference type="Proteomes" id="UP001138961">
    <property type="component" value="Unassembled WGS sequence"/>
</dbReference>
<evidence type="ECO:0000313" key="3">
    <source>
        <dbReference type="EMBL" id="MCB5199880.1"/>
    </source>
</evidence>
<accession>A0ABS8BVY9</accession>
<feature type="domain" description="Thiol:disulfide interchange protein DsbD N-terminal" evidence="2">
    <location>
        <begin position="34"/>
        <end position="131"/>
    </location>
</feature>